<proteinExistence type="predicted"/>
<name>A0A9Q0Z6A0_9ROSI</name>
<accession>A0A9Q0Z6A0</accession>
<sequence>MGNNEEGKSSASDKSSPAQQ</sequence>
<evidence type="ECO:0000256" key="1">
    <source>
        <dbReference type="SAM" id="MobiDB-lite"/>
    </source>
</evidence>
<comment type="caution">
    <text evidence="2">The sequence shown here is derived from an EMBL/GenBank/DDBJ whole genome shotgun (WGS) entry which is preliminary data.</text>
</comment>
<reference evidence="2" key="1">
    <citation type="submission" date="2022-11" db="EMBL/GenBank/DDBJ databases">
        <authorList>
            <person name="Hyden B.L."/>
            <person name="Feng K."/>
            <person name="Yates T."/>
            <person name="Jawdy S."/>
            <person name="Smart L.B."/>
            <person name="Muchero W."/>
        </authorList>
    </citation>
    <scope>NUCLEOTIDE SEQUENCE</scope>
    <source>
        <tissue evidence="2">Shoot tip</tissue>
    </source>
</reference>
<keyword evidence="3" id="KW-1185">Reference proteome</keyword>
<feature type="non-terminal residue" evidence="2">
    <location>
        <position position="20"/>
    </location>
</feature>
<feature type="compositionally biased region" description="Polar residues" evidence="1">
    <location>
        <begin position="9"/>
        <end position="20"/>
    </location>
</feature>
<dbReference type="AlphaFoldDB" id="A0A9Q0Z6A0"/>
<organism evidence="2 3">
    <name type="scientific">Salix koriyanagi</name>
    <dbReference type="NCBI Taxonomy" id="2511006"/>
    <lineage>
        <taxon>Eukaryota</taxon>
        <taxon>Viridiplantae</taxon>
        <taxon>Streptophyta</taxon>
        <taxon>Embryophyta</taxon>
        <taxon>Tracheophyta</taxon>
        <taxon>Spermatophyta</taxon>
        <taxon>Magnoliopsida</taxon>
        <taxon>eudicotyledons</taxon>
        <taxon>Gunneridae</taxon>
        <taxon>Pentapetalae</taxon>
        <taxon>rosids</taxon>
        <taxon>fabids</taxon>
        <taxon>Malpighiales</taxon>
        <taxon>Salicaceae</taxon>
        <taxon>Saliceae</taxon>
        <taxon>Salix</taxon>
    </lineage>
</organism>
<feature type="region of interest" description="Disordered" evidence="1">
    <location>
        <begin position="1"/>
        <end position="20"/>
    </location>
</feature>
<gene>
    <name evidence="2" type="ORF">OIU74_007597</name>
</gene>
<evidence type="ECO:0000313" key="2">
    <source>
        <dbReference type="EMBL" id="KAJ6723044.1"/>
    </source>
</evidence>
<evidence type="ECO:0000313" key="3">
    <source>
        <dbReference type="Proteomes" id="UP001151752"/>
    </source>
</evidence>
<protein>
    <submittedName>
        <fullName evidence="2">Uncharacterized protein</fullName>
    </submittedName>
</protein>
<reference evidence="2" key="2">
    <citation type="journal article" date="2023" name="Int. J. Mol. Sci.">
        <title>De Novo Assembly and Annotation of 11 Diverse Shrub Willow (Salix) Genomes Reveals Novel Gene Organization in Sex-Linked Regions.</title>
        <authorList>
            <person name="Hyden B."/>
            <person name="Feng K."/>
            <person name="Yates T.B."/>
            <person name="Jawdy S."/>
            <person name="Cereghino C."/>
            <person name="Smart L.B."/>
            <person name="Muchero W."/>
        </authorList>
    </citation>
    <scope>NUCLEOTIDE SEQUENCE</scope>
    <source>
        <tissue evidence="2">Shoot tip</tissue>
    </source>
</reference>
<dbReference type="EMBL" id="JAPFFM010000013">
    <property type="protein sequence ID" value="KAJ6723044.1"/>
    <property type="molecule type" value="Genomic_DNA"/>
</dbReference>
<dbReference type="Proteomes" id="UP001151752">
    <property type="component" value="Chromosome 14"/>
</dbReference>